<evidence type="ECO:0000313" key="3">
    <source>
        <dbReference type="Proteomes" id="UP001281761"/>
    </source>
</evidence>
<dbReference type="Proteomes" id="UP001281761">
    <property type="component" value="Unassembled WGS sequence"/>
</dbReference>
<accession>A0ABQ9XZJ9</accession>
<reference evidence="2 3" key="1">
    <citation type="journal article" date="2022" name="bioRxiv">
        <title>Genomics of Preaxostyla Flagellates Illuminates Evolutionary Transitions and the Path Towards Mitochondrial Loss.</title>
        <authorList>
            <person name="Novak L.V.F."/>
            <person name="Treitli S.C."/>
            <person name="Pyrih J."/>
            <person name="Halakuc P."/>
            <person name="Pipaliya S.V."/>
            <person name="Vacek V."/>
            <person name="Brzon O."/>
            <person name="Soukal P."/>
            <person name="Eme L."/>
            <person name="Dacks J.B."/>
            <person name="Karnkowska A."/>
            <person name="Elias M."/>
            <person name="Hampl V."/>
        </authorList>
    </citation>
    <scope>NUCLEOTIDE SEQUENCE [LARGE SCALE GENOMIC DNA]</scope>
    <source>
        <strain evidence="2">NAU3</strain>
        <tissue evidence="2">Gut</tissue>
    </source>
</reference>
<proteinExistence type="predicted"/>
<dbReference type="EMBL" id="JARBJD010000051">
    <property type="protein sequence ID" value="KAK2956884.1"/>
    <property type="molecule type" value="Genomic_DNA"/>
</dbReference>
<protein>
    <submittedName>
        <fullName evidence="2">Uncharacterized protein</fullName>
    </submittedName>
</protein>
<evidence type="ECO:0000313" key="2">
    <source>
        <dbReference type="EMBL" id="KAK2956884.1"/>
    </source>
</evidence>
<comment type="caution">
    <text evidence="2">The sequence shown here is derived from an EMBL/GenBank/DDBJ whole genome shotgun (WGS) entry which is preliminary data.</text>
</comment>
<keyword evidence="3" id="KW-1185">Reference proteome</keyword>
<gene>
    <name evidence="2" type="ORF">BLNAU_8161</name>
</gene>
<name>A0ABQ9XZJ9_9EUKA</name>
<feature type="compositionally biased region" description="Polar residues" evidence="1">
    <location>
        <begin position="22"/>
        <end position="43"/>
    </location>
</feature>
<feature type="region of interest" description="Disordered" evidence="1">
    <location>
        <begin position="1"/>
        <end position="43"/>
    </location>
</feature>
<evidence type="ECO:0000256" key="1">
    <source>
        <dbReference type="SAM" id="MobiDB-lite"/>
    </source>
</evidence>
<organism evidence="2 3">
    <name type="scientific">Blattamonas nauphoetae</name>
    <dbReference type="NCBI Taxonomy" id="2049346"/>
    <lineage>
        <taxon>Eukaryota</taxon>
        <taxon>Metamonada</taxon>
        <taxon>Preaxostyla</taxon>
        <taxon>Oxymonadida</taxon>
        <taxon>Blattamonas</taxon>
    </lineage>
</organism>
<sequence length="369" mass="41380">MNAQAFPRIFTENEEDNDTKSIESAQNTSPTIRSTQVRSNSRSMNRFETYTEFPALQVPSLQAVHCTAGGSHGRLQVVWVGGRRRKGRDCGITGKLGSSTTSTRKEWMTPRIASTQISNNERQVVDTSNSRPSQIKDIEQLRIQQKILQWISSLLFTASQTNGIAFTRSQHAVLLRKRTVVKFHGRKHSAHIGIEEMDGVSFRYVVVNSDRFGKNSGVYRYPEFCEATAGDGVETGSFDCGAVLTCCAERKFEEDINLDLMKSKPKTSTEHTERMTHDTHSMTRPFAPVSLVFNAFHNHKANYQQDMNHPTPILTPHSHSATCPRTSLSPLSSRPSCWLSATIARGNPLAHRVMQMASTPCNHNCYYII</sequence>